<dbReference type="EC" id="4.99.1.1" evidence="1"/>
<reference evidence="1 2" key="1">
    <citation type="submission" date="2018-06" db="EMBL/GenBank/DDBJ databases">
        <authorList>
            <consortium name="Pathogen Informatics"/>
            <person name="Doyle S."/>
        </authorList>
    </citation>
    <scope>NUCLEOTIDE SEQUENCE [LARGE SCALE GENOMIC DNA]</scope>
    <source>
        <strain evidence="1 2">NCTC12195</strain>
    </source>
</reference>
<protein>
    <submittedName>
        <fullName evidence="1">Ferrochelatase</fullName>
        <ecNumber evidence="1">4.99.1.1</ecNumber>
    </submittedName>
</protein>
<accession>A0A380FI06</accession>
<evidence type="ECO:0000313" key="2">
    <source>
        <dbReference type="Proteomes" id="UP000255277"/>
    </source>
</evidence>
<name>A0A380FI06_STAGA</name>
<organism evidence="1 2">
    <name type="scientific">Staphylococcus gallinarum</name>
    <dbReference type="NCBI Taxonomy" id="1293"/>
    <lineage>
        <taxon>Bacteria</taxon>
        <taxon>Bacillati</taxon>
        <taxon>Bacillota</taxon>
        <taxon>Bacilli</taxon>
        <taxon>Bacillales</taxon>
        <taxon>Staphylococcaceae</taxon>
        <taxon>Staphylococcus</taxon>
    </lineage>
</organism>
<dbReference type="EMBL" id="UHDK01000001">
    <property type="protein sequence ID" value="SUM33837.1"/>
    <property type="molecule type" value="Genomic_DNA"/>
</dbReference>
<dbReference type="SUPFAM" id="SSF53800">
    <property type="entry name" value="Chelatase"/>
    <property type="match status" value="1"/>
</dbReference>
<gene>
    <name evidence="1" type="primary">hemH_3</name>
    <name evidence="1" type="ORF">NCTC12195_03314</name>
</gene>
<dbReference type="AlphaFoldDB" id="A0A380FI06"/>
<dbReference type="GO" id="GO:0016829">
    <property type="term" value="F:lyase activity"/>
    <property type="evidence" value="ECO:0007669"/>
    <property type="project" value="UniProtKB-KW"/>
</dbReference>
<dbReference type="Gene3D" id="3.40.50.1400">
    <property type="match status" value="1"/>
</dbReference>
<evidence type="ECO:0000313" key="1">
    <source>
        <dbReference type="EMBL" id="SUM33837.1"/>
    </source>
</evidence>
<keyword evidence="1" id="KW-0456">Lyase</keyword>
<dbReference type="Proteomes" id="UP000255277">
    <property type="component" value="Unassembled WGS sequence"/>
</dbReference>
<proteinExistence type="predicted"/>
<sequence length="51" mass="5768">MAYGTPYQESDIEAYYTDIRHGKKPTEAELQDLKDRYKFIGGLSPLAGTTK</sequence>